<dbReference type="GO" id="GO:0006270">
    <property type="term" value="P:DNA replication initiation"/>
    <property type="evidence" value="ECO:0007669"/>
    <property type="project" value="TreeGrafter"/>
</dbReference>
<feature type="domain" description="Origin recognition complex subunit 4 C-terminal" evidence="7">
    <location>
        <begin position="192"/>
        <end position="315"/>
    </location>
</feature>
<dbReference type="WBParaSite" id="PTRK_0000631200.1">
    <property type="protein sequence ID" value="PTRK_0000631200.1"/>
    <property type="gene ID" value="PTRK_0000631200"/>
</dbReference>
<evidence type="ECO:0000256" key="6">
    <source>
        <dbReference type="ARBA" id="ARBA00023242"/>
    </source>
</evidence>
<dbReference type="PANTHER" id="PTHR12087:SF0">
    <property type="entry name" value="ORIGIN RECOGNITION COMPLEX SUBUNIT 4"/>
    <property type="match status" value="1"/>
</dbReference>
<dbReference type="Pfam" id="PF14629">
    <property type="entry name" value="ORC4_C"/>
    <property type="match status" value="1"/>
</dbReference>
<comment type="similarity">
    <text evidence="2">Belongs to the ORC4 family.</text>
</comment>
<evidence type="ECO:0000256" key="3">
    <source>
        <dbReference type="ARBA" id="ARBA00019083"/>
    </source>
</evidence>
<evidence type="ECO:0000313" key="9">
    <source>
        <dbReference type="WBParaSite" id="PTRK_0000631200.1"/>
    </source>
</evidence>
<accession>A0A0N4ZEX9</accession>
<dbReference type="AlphaFoldDB" id="A0A0N4ZEX9"/>
<dbReference type="PANTHER" id="PTHR12087">
    <property type="entry name" value="ORIGIN RECOGNITION COMPLEX SUBUNIT 4"/>
    <property type="match status" value="1"/>
</dbReference>
<organism evidence="8 9">
    <name type="scientific">Parastrongyloides trichosuri</name>
    <name type="common">Possum-specific nematode worm</name>
    <dbReference type="NCBI Taxonomy" id="131310"/>
    <lineage>
        <taxon>Eukaryota</taxon>
        <taxon>Metazoa</taxon>
        <taxon>Ecdysozoa</taxon>
        <taxon>Nematoda</taxon>
        <taxon>Chromadorea</taxon>
        <taxon>Rhabditida</taxon>
        <taxon>Tylenchina</taxon>
        <taxon>Panagrolaimomorpha</taxon>
        <taxon>Strongyloidoidea</taxon>
        <taxon>Strongyloididae</taxon>
        <taxon>Parastrongyloides</taxon>
    </lineage>
</organism>
<evidence type="ECO:0000313" key="8">
    <source>
        <dbReference type="Proteomes" id="UP000038045"/>
    </source>
</evidence>
<evidence type="ECO:0000256" key="2">
    <source>
        <dbReference type="ARBA" id="ARBA00005334"/>
    </source>
</evidence>
<dbReference type="GO" id="GO:0005664">
    <property type="term" value="C:nuclear origin of replication recognition complex"/>
    <property type="evidence" value="ECO:0007669"/>
    <property type="project" value="TreeGrafter"/>
</dbReference>
<dbReference type="Gene3D" id="3.40.50.300">
    <property type="entry name" value="P-loop containing nucleotide triphosphate hydrolases"/>
    <property type="match status" value="2"/>
</dbReference>
<proteinExistence type="inferred from homology"/>
<evidence type="ECO:0000256" key="1">
    <source>
        <dbReference type="ARBA" id="ARBA00004123"/>
    </source>
</evidence>
<dbReference type="InterPro" id="IPR016527">
    <property type="entry name" value="ORC4"/>
</dbReference>
<dbReference type="InterPro" id="IPR032705">
    <property type="entry name" value="ORC4_C"/>
</dbReference>
<keyword evidence="6" id="KW-0539">Nucleus</keyword>
<sequence>MAEDNDSNEYIYTLYGLDEQFNELKGILNKFSITKEGGSCVVTGQKGSGKSTAIKLLSEMFCDKIQTITLDCNFLSTNSAGLRKVESLENHQDEEDPTLIVLENFEILAENRDQTLLYKILNGTRNRSWFVILVSDIRNCTDCLEKRVRSRVSNKEIVFEKTVIFDRYVDYFKDILKGCLFCVDGEPKKKISKKLDKIVQSNEVHEILEELYTEDFSIETLKKIVSTLVSQLMYRYRTFGSKKKDNFPCLDDIPTVLRHVVTLFIPQCTDGIILKSLTIRQLCLLLCIIKLMKTTKNNEFLYHNILQSYRRFRNVYDRLTVPELEMDIYKELDEMVERGLIHYSNESQMGQLCFRRVKIGVDPVLVENCIREYKPLPSSVKMWLEDTVELI</sequence>
<keyword evidence="4" id="KW-0235">DNA replication</keyword>
<evidence type="ECO:0000256" key="5">
    <source>
        <dbReference type="ARBA" id="ARBA00023125"/>
    </source>
</evidence>
<keyword evidence="5" id="KW-0238">DNA-binding</keyword>
<dbReference type="InterPro" id="IPR027417">
    <property type="entry name" value="P-loop_NTPase"/>
</dbReference>
<keyword evidence="8" id="KW-1185">Reference proteome</keyword>
<protein>
    <recommendedName>
        <fullName evidence="3">Origin recognition complex subunit 4</fullName>
    </recommendedName>
</protein>
<dbReference type="GO" id="GO:0003688">
    <property type="term" value="F:DNA replication origin binding"/>
    <property type="evidence" value="ECO:0007669"/>
    <property type="project" value="TreeGrafter"/>
</dbReference>
<comment type="subcellular location">
    <subcellularLocation>
        <location evidence="1">Nucleus</location>
    </subcellularLocation>
</comment>
<reference evidence="9" key="1">
    <citation type="submission" date="2017-02" db="UniProtKB">
        <authorList>
            <consortium name="WormBaseParasite"/>
        </authorList>
    </citation>
    <scope>IDENTIFICATION</scope>
</reference>
<name>A0A0N4ZEX9_PARTI</name>
<dbReference type="SUPFAM" id="SSF52540">
    <property type="entry name" value="P-loop containing nucleoside triphosphate hydrolases"/>
    <property type="match status" value="1"/>
</dbReference>
<evidence type="ECO:0000256" key="4">
    <source>
        <dbReference type="ARBA" id="ARBA00022705"/>
    </source>
</evidence>
<dbReference type="Proteomes" id="UP000038045">
    <property type="component" value="Unplaced"/>
</dbReference>
<evidence type="ECO:0000259" key="7">
    <source>
        <dbReference type="Pfam" id="PF14629"/>
    </source>
</evidence>
<dbReference type="STRING" id="131310.A0A0N4ZEX9"/>